<dbReference type="EMBL" id="JBHSWD010000001">
    <property type="protein sequence ID" value="MFC6592332.1"/>
    <property type="molecule type" value="Genomic_DNA"/>
</dbReference>
<dbReference type="RefSeq" id="WP_380083355.1">
    <property type="nucleotide sequence ID" value="NZ_JBHSWD010000001.1"/>
</dbReference>
<dbReference type="SUPFAM" id="SSF89447">
    <property type="entry name" value="AbrB/MazE/MraZ-like"/>
    <property type="match status" value="1"/>
</dbReference>
<comment type="caution">
    <text evidence="3">The sequence shown here is derived from an EMBL/GenBank/DDBJ whole genome shotgun (WGS) entry which is preliminary data.</text>
</comment>
<dbReference type="InterPro" id="IPR039052">
    <property type="entry name" value="Antitox_PemI-like"/>
</dbReference>
<dbReference type="PANTHER" id="PTHR40516">
    <property type="entry name" value="ANTITOXIN CHPS-RELATED"/>
    <property type="match status" value="1"/>
</dbReference>
<keyword evidence="4" id="KW-1185">Reference proteome</keyword>
<dbReference type="PANTHER" id="PTHR40516:SF1">
    <property type="entry name" value="ANTITOXIN CHPS-RELATED"/>
    <property type="match status" value="1"/>
</dbReference>
<organism evidence="3 4">
    <name type="scientific">Deinococcus lacus</name>
    <dbReference type="NCBI Taxonomy" id="392561"/>
    <lineage>
        <taxon>Bacteria</taxon>
        <taxon>Thermotogati</taxon>
        <taxon>Deinococcota</taxon>
        <taxon>Deinococci</taxon>
        <taxon>Deinococcales</taxon>
        <taxon>Deinococcaceae</taxon>
        <taxon>Deinococcus</taxon>
    </lineage>
</organism>
<evidence type="ECO:0000313" key="3">
    <source>
        <dbReference type="EMBL" id="MFC6592332.1"/>
    </source>
</evidence>
<feature type="domain" description="SpoVT-AbrB" evidence="2">
    <location>
        <begin position="3"/>
        <end position="48"/>
    </location>
</feature>
<reference evidence="4" key="1">
    <citation type="journal article" date="2019" name="Int. J. Syst. Evol. Microbiol.">
        <title>The Global Catalogue of Microorganisms (GCM) 10K type strain sequencing project: providing services to taxonomists for standard genome sequencing and annotation.</title>
        <authorList>
            <consortium name="The Broad Institute Genomics Platform"/>
            <consortium name="The Broad Institute Genome Sequencing Center for Infectious Disease"/>
            <person name="Wu L."/>
            <person name="Ma J."/>
        </authorList>
    </citation>
    <scope>NUCLEOTIDE SEQUENCE [LARGE SCALE GENOMIC DNA]</scope>
    <source>
        <strain evidence="4">CGMCC 1.15772</strain>
    </source>
</reference>
<keyword evidence="1 3" id="KW-0238">DNA-binding</keyword>
<name>A0ABW1YFM8_9DEIO</name>
<evidence type="ECO:0000259" key="2">
    <source>
        <dbReference type="PROSITE" id="PS51740"/>
    </source>
</evidence>
<dbReference type="InterPro" id="IPR007159">
    <property type="entry name" value="SpoVT-AbrB_dom"/>
</dbReference>
<sequence>MTAQIQKWGNSLALRIPKAIAEQVGIAQSSEIEFIVQDGKIIISPVQPKQYDLAALVAQITPENLHGETDWGAPQGREEW</sequence>
<proteinExistence type="predicted"/>
<dbReference type="GO" id="GO:0003677">
    <property type="term" value="F:DNA binding"/>
    <property type="evidence" value="ECO:0007669"/>
    <property type="project" value="UniProtKB-KW"/>
</dbReference>
<evidence type="ECO:0000256" key="1">
    <source>
        <dbReference type="PROSITE-ProRule" id="PRU01076"/>
    </source>
</evidence>
<dbReference type="PROSITE" id="PS51740">
    <property type="entry name" value="SPOVT_ABRB"/>
    <property type="match status" value="1"/>
</dbReference>
<dbReference type="Gene3D" id="2.10.260.10">
    <property type="match status" value="1"/>
</dbReference>
<dbReference type="Pfam" id="PF04014">
    <property type="entry name" value="MazE_antitoxin"/>
    <property type="match status" value="1"/>
</dbReference>
<dbReference type="Proteomes" id="UP001596297">
    <property type="component" value="Unassembled WGS sequence"/>
</dbReference>
<protein>
    <submittedName>
        <fullName evidence="3">AbrB/MazE/SpoVT family DNA-binding domain-containing protein</fullName>
    </submittedName>
</protein>
<dbReference type="SMART" id="SM00966">
    <property type="entry name" value="SpoVT_AbrB"/>
    <property type="match status" value="1"/>
</dbReference>
<evidence type="ECO:0000313" key="4">
    <source>
        <dbReference type="Proteomes" id="UP001596297"/>
    </source>
</evidence>
<dbReference type="InterPro" id="IPR037914">
    <property type="entry name" value="SpoVT-AbrB_sf"/>
</dbReference>
<accession>A0ABW1YFM8</accession>
<gene>
    <name evidence="3" type="ORF">ACFP81_10230</name>
</gene>